<sequence length="194" mass="21551">MKTIKLLFTVLAVVAVIAATAVERPQMNVVPLSGDRAVVSIQNEEATNFELSIYAEDGELVYYKQTAEPSSAYQKVFDFADLENGNYTMDLRVNDTRLLKELEVASKGIFVGESKLRIDPYFAFAGDVLKLTYLNFDQESLNLSIYDENGLVYESGLGRGFNVAAGYDLSALKEGEYEVALTSMNNDFSFSLEK</sequence>
<dbReference type="RefSeq" id="WP_163344760.1">
    <property type="nucleotide sequence ID" value="NZ_CP048409.1"/>
</dbReference>
<dbReference type="EMBL" id="CP048409">
    <property type="protein sequence ID" value="QIA06830.1"/>
    <property type="molecule type" value="Genomic_DNA"/>
</dbReference>
<keyword evidence="3" id="KW-1185">Reference proteome</keyword>
<reference evidence="2 3" key="1">
    <citation type="submission" date="2020-02" db="EMBL/GenBank/DDBJ databases">
        <title>Genome sequencing for Draconibacterium sp. strain M1.</title>
        <authorList>
            <person name="Park S.-J."/>
        </authorList>
    </citation>
    <scope>NUCLEOTIDE SEQUENCE [LARGE SCALE GENOMIC DNA]</scope>
    <source>
        <strain evidence="2 3">M1</strain>
    </source>
</reference>
<proteinExistence type="predicted"/>
<accession>A0A6C0R917</accession>
<feature type="signal peptide" evidence="1">
    <location>
        <begin position="1"/>
        <end position="21"/>
    </location>
</feature>
<dbReference type="Proteomes" id="UP000474630">
    <property type="component" value="Chromosome"/>
</dbReference>
<protein>
    <recommendedName>
        <fullName evidence="4">Por secretion system C-terminal sorting domain-containing protein</fullName>
    </recommendedName>
</protein>
<gene>
    <name evidence="2" type="ORF">G0Q07_03365</name>
</gene>
<dbReference type="AlphaFoldDB" id="A0A6C0R917"/>
<evidence type="ECO:0000313" key="2">
    <source>
        <dbReference type="EMBL" id="QIA06830.1"/>
    </source>
</evidence>
<feature type="chain" id="PRO_5025571462" description="Por secretion system C-terminal sorting domain-containing protein" evidence="1">
    <location>
        <begin position="22"/>
        <end position="194"/>
    </location>
</feature>
<evidence type="ECO:0000256" key="1">
    <source>
        <dbReference type="SAM" id="SignalP"/>
    </source>
</evidence>
<name>A0A6C0R917_9BACT</name>
<evidence type="ECO:0008006" key="4">
    <source>
        <dbReference type="Google" id="ProtNLM"/>
    </source>
</evidence>
<dbReference type="KEGG" id="drc:G0Q07_03365"/>
<keyword evidence="1" id="KW-0732">Signal</keyword>
<organism evidence="2 3">
    <name type="scientific">Draconibacterium halophilum</name>
    <dbReference type="NCBI Taxonomy" id="2706887"/>
    <lineage>
        <taxon>Bacteria</taxon>
        <taxon>Pseudomonadati</taxon>
        <taxon>Bacteroidota</taxon>
        <taxon>Bacteroidia</taxon>
        <taxon>Marinilabiliales</taxon>
        <taxon>Prolixibacteraceae</taxon>
        <taxon>Draconibacterium</taxon>
    </lineage>
</organism>
<evidence type="ECO:0000313" key="3">
    <source>
        <dbReference type="Proteomes" id="UP000474630"/>
    </source>
</evidence>